<name>A0A4Z2F5K5_9TELE</name>
<keyword evidence="3" id="KW-1185">Reference proteome</keyword>
<proteinExistence type="predicted"/>
<gene>
    <name evidence="2" type="ORF">EYF80_053403</name>
</gene>
<evidence type="ECO:0000256" key="1">
    <source>
        <dbReference type="SAM" id="MobiDB-lite"/>
    </source>
</evidence>
<feature type="compositionally biased region" description="Basic and acidic residues" evidence="1">
    <location>
        <begin position="57"/>
        <end position="67"/>
    </location>
</feature>
<reference evidence="2 3" key="1">
    <citation type="submission" date="2019-03" db="EMBL/GenBank/DDBJ databases">
        <title>First draft genome of Liparis tanakae, snailfish: a comprehensive survey of snailfish specific genes.</title>
        <authorList>
            <person name="Kim W."/>
            <person name="Song I."/>
            <person name="Jeong J.-H."/>
            <person name="Kim D."/>
            <person name="Kim S."/>
            <person name="Ryu S."/>
            <person name="Song J.Y."/>
            <person name="Lee S.K."/>
        </authorList>
    </citation>
    <scope>NUCLEOTIDE SEQUENCE [LARGE SCALE GENOMIC DNA]</scope>
    <source>
        <tissue evidence="2">Muscle</tissue>
    </source>
</reference>
<comment type="caution">
    <text evidence="2">The sequence shown here is derived from an EMBL/GenBank/DDBJ whole genome shotgun (WGS) entry which is preliminary data.</text>
</comment>
<sequence length="104" mass="11100">MLPMEAFSSSTEGADATRSDGSGLILILNFFLWSSSPSDSSEEKKWGFLTVGGGAASRKETSPELNERGPGLVDEGASDSKSDAVAFVVHLGRVLKHKRRPSPY</sequence>
<evidence type="ECO:0000313" key="3">
    <source>
        <dbReference type="Proteomes" id="UP000314294"/>
    </source>
</evidence>
<feature type="region of interest" description="Disordered" evidence="1">
    <location>
        <begin position="53"/>
        <end position="78"/>
    </location>
</feature>
<dbReference type="EMBL" id="SRLO01001619">
    <property type="protein sequence ID" value="TNN36437.1"/>
    <property type="molecule type" value="Genomic_DNA"/>
</dbReference>
<accession>A0A4Z2F5K5</accession>
<organism evidence="2 3">
    <name type="scientific">Liparis tanakae</name>
    <name type="common">Tanaka's snailfish</name>
    <dbReference type="NCBI Taxonomy" id="230148"/>
    <lineage>
        <taxon>Eukaryota</taxon>
        <taxon>Metazoa</taxon>
        <taxon>Chordata</taxon>
        <taxon>Craniata</taxon>
        <taxon>Vertebrata</taxon>
        <taxon>Euteleostomi</taxon>
        <taxon>Actinopterygii</taxon>
        <taxon>Neopterygii</taxon>
        <taxon>Teleostei</taxon>
        <taxon>Neoteleostei</taxon>
        <taxon>Acanthomorphata</taxon>
        <taxon>Eupercaria</taxon>
        <taxon>Perciformes</taxon>
        <taxon>Cottioidei</taxon>
        <taxon>Cottales</taxon>
        <taxon>Liparidae</taxon>
        <taxon>Liparis</taxon>
    </lineage>
</organism>
<dbReference type="AlphaFoldDB" id="A0A4Z2F5K5"/>
<dbReference type="Proteomes" id="UP000314294">
    <property type="component" value="Unassembled WGS sequence"/>
</dbReference>
<protein>
    <submittedName>
        <fullName evidence="2">Uncharacterized protein</fullName>
    </submittedName>
</protein>
<evidence type="ECO:0000313" key="2">
    <source>
        <dbReference type="EMBL" id="TNN36437.1"/>
    </source>
</evidence>